<accession>A0A851I0W7</accession>
<feature type="domain" description="Heparin-sulfate lyase N-terminal" evidence="7">
    <location>
        <begin position="123"/>
        <end position="287"/>
    </location>
</feature>
<dbReference type="Pfam" id="PF07940">
    <property type="entry name" value="Hepar_II_III_C"/>
    <property type="match status" value="1"/>
</dbReference>
<dbReference type="Proteomes" id="UP000536442">
    <property type="component" value="Unassembled WGS sequence"/>
</dbReference>
<reference evidence="8 9" key="1">
    <citation type="submission" date="2020-03" db="EMBL/GenBank/DDBJ databases">
        <title>Metagenomic, metatranscriptomic, and metabolomic analyses revealed the key microbes and metabolic features during the fermentation of ganjang, Korean traditional soy sauce.</title>
        <authorList>
            <person name="Chun B.H."/>
            <person name="Jeon C.O."/>
        </authorList>
    </citation>
    <scope>NUCLEOTIDE SEQUENCE [LARGE SCALE GENOMIC DNA]</scope>
    <source>
        <strain evidence="8 9">KG14</strain>
    </source>
</reference>
<feature type="domain" description="Heparinase II/III-like C-terminal" evidence="6">
    <location>
        <begin position="324"/>
        <end position="548"/>
    </location>
</feature>
<evidence type="ECO:0000256" key="2">
    <source>
        <dbReference type="ARBA" id="ARBA00022729"/>
    </source>
</evidence>
<organism evidence="8 9">
    <name type="scientific">Marinobacter adhaerens</name>
    <dbReference type="NCBI Taxonomy" id="1033846"/>
    <lineage>
        <taxon>Bacteria</taxon>
        <taxon>Pseudomonadati</taxon>
        <taxon>Pseudomonadota</taxon>
        <taxon>Gammaproteobacteria</taxon>
        <taxon>Pseudomonadales</taxon>
        <taxon>Marinobacteraceae</taxon>
        <taxon>Marinobacter</taxon>
    </lineage>
</organism>
<evidence type="ECO:0000259" key="7">
    <source>
        <dbReference type="Pfam" id="PF16889"/>
    </source>
</evidence>
<keyword evidence="4 8" id="KW-0456">Lyase</keyword>
<dbReference type="Gene3D" id="2.70.98.70">
    <property type="match status" value="1"/>
</dbReference>
<evidence type="ECO:0000256" key="1">
    <source>
        <dbReference type="ARBA" id="ARBA00004418"/>
    </source>
</evidence>
<dbReference type="SUPFAM" id="SSF48230">
    <property type="entry name" value="Chondroitin AC/alginate lyase"/>
    <property type="match status" value="1"/>
</dbReference>
<dbReference type="EMBL" id="JABEVQ010000004">
    <property type="protein sequence ID" value="NWN91778.1"/>
    <property type="molecule type" value="Genomic_DNA"/>
</dbReference>
<comment type="caution">
    <text evidence="8">The sequence shown here is derived from an EMBL/GenBank/DDBJ whole genome shotgun (WGS) entry which is preliminary data.</text>
</comment>
<feature type="region of interest" description="Disordered" evidence="5">
    <location>
        <begin position="379"/>
        <end position="398"/>
    </location>
</feature>
<comment type="subcellular location">
    <subcellularLocation>
        <location evidence="1">Periplasm</location>
    </subcellularLocation>
</comment>
<dbReference type="GO" id="GO:0042597">
    <property type="term" value="C:periplasmic space"/>
    <property type="evidence" value="ECO:0007669"/>
    <property type="project" value="UniProtKB-SubCell"/>
</dbReference>
<evidence type="ECO:0000256" key="3">
    <source>
        <dbReference type="ARBA" id="ARBA00022764"/>
    </source>
</evidence>
<keyword evidence="3" id="KW-0574">Periplasm</keyword>
<protein>
    <submittedName>
        <fullName evidence="8">Alginate lyase family protein</fullName>
    </submittedName>
</protein>
<dbReference type="AlphaFoldDB" id="A0A851I0W7"/>
<evidence type="ECO:0000313" key="8">
    <source>
        <dbReference type="EMBL" id="NWN91778.1"/>
    </source>
</evidence>
<proteinExistence type="predicted"/>
<evidence type="ECO:0000256" key="5">
    <source>
        <dbReference type="SAM" id="MobiDB-lite"/>
    </source>
</evidence>
<evidence type="ECO:0000313" key="9">
    <source>
        <dbReference type="Proteomes" id="UP000536442"/>
    </source>
</evidence>
<dbReference type="GO" id="GO:0016829">
    <property type="term" value="F:lyase activity"/>
    <property type="evidence" value="ECO:0007669"/>
    <property type="project" value="UniProtKB-KW"/>
</dbReference>
<dbReference type="Pfam" id="PF16889">
    <property type="entry name" value="Hepar_II_III_N"/>
    <property type="match status" value="1"/>
</dbReference>
<gene>
    <name evidence="8" type="ORF">HLV39_09790</name>
</gene>
<evidence type="ECO:0000256" key="4">
    <source>
        <dbReference type="ARBA" id="ARBA00023239"/>
    </source>
</evidence>
<evidence type="ECO:0000259" key="6">
    <source>
        <dbReference type="Pfam" id="PF07940"/>
    </source>
</evidence>
<dbReference type="PANTHER" id="PTHR39210:SF1">
    <property type="entry name" value="HEPARIN-SULFATE LYASE"/>
    <property type="match status" value="1"/>
</dbReference>
<dbReference type="InterPro" id="IPR031680">
    <property type="entry name" value="Hepar_II_III_N"/>
</dbReference>
<dbReference type="InterPro" id="IPR012480">
    <property type="entry name" value="Hepar_II_III_C"/>
</dbReference>
<dbReference type="InterPro" id="IPR008929">
    <property type="entry name" value="Chondroitin_lyas"/>
</dbReference>
<dbReference type="Gene3D" id="1.50.10.100">
    <property type="entry name" value="Chondroitin AC/alginate lyase"/>
    <property type="match status" value="1"/>
</dbReference>
<dbReference type="PANTHER" id="PTHR39210">
    <property type="entry name" value="HEPARIN-SULFATE LYASE"/>
    <property type="match status" value="1"/>
</dbReference>
<name>A0A851I0W7_9GAMM</name>
<keyword evidence="2" id="KW-0732">Signal</keyword>
<sequence length="550" mass="62183">MRRLILLLNTLRYLKAIQIMYQVYYRVHKPRVRELSKPTLRNQLMGWPGSSFQSPATLDGETFTFLGEAARFDGSWNNPAFPKLWLYNLHYQDDLNAIGAECRFQLCASMVEAWIEGNPPLQGNGWEPYCLSLRIVNWVKFFSRLEQGELRSHWVRSLAQQADALEQQLEFHILANHLFANAKALVFVGTYLGGVEGERWLRKGLALLDREVPEQFLNDGAHYERSPMYQGILLWDLLDLIALGKATGLLELKQRLGDWQNRAQRGLEWLRAMTHPDRNISFFNDATWGIAPAVEDLERYMATLGLSISKVDKPTVIKGRLLQPSGYGIVEWPESHRLLVDLAPVGPDYQPGHAHADTFSCELSLFGQRVLVNSGISQYGEGPERQRQRSTAAHNTVEVDGEDSSEVWAGFRVARRAKPFGVKLSSSEGTVSLSGSHDGYRRLAGRVTHSRHWKASDELLEITDNVNGSFEEALAHWHFHPDVSVQPADGSTYYLHLQGGQTVRFEVGGGTTEVVKNDWHPGFGVSKQSRKLKVALHGRKLVTRISWSSD</sequence>
<keyword evidence="9" id="KW-1185">Reference proteome</keyword>